<dbReference type="SUPFAM" id="SSF46894">
    <property type="entry name" value="C-terminal effector domain of the bipartite response regulators"/>
    <property type="match status" value="1"/>
</dbReference>
<dbReference type="Gene3D" id="1.25.40.10">
    <property type="entry name" value="Tetratricopeptide repeat domain"/>
    <property type="match status" value="1"/>
</dbReference>
<protein>
    <recommendedName>
        <fullName evidence="4">HTH luxR-type domain-containing protein</fullName>
    </recommendedName>
</protein>
<reference evidence="5 6" key="1">
    <citation type="submission" date="2019-07" db="EMBL/GenBank/DDBJ databases">
        <title>Tomitella cavernea sp. nov., an actinomycete isolated from soil.</title>
        <authorList>
            <person name="Cheng J."/>
        </authorList>
    </citation>
    <scope>NUCLEOTIDE SEQUENCE [LARGE SCALE GENOMIC DNA]</scope>
    <source>
        <strain evidence="5 6">HY188</strain>
    </source>
</reference>
<name>A0A516X7D2_9ACTN</name>
<evidence type="ECO:0000313" key="6">
    <source>
        <dbReference type="Proteomes" id="UP000317344"/>
    </source>
</evidence>
<dbReference type="SMART" id="SM00421">
    <property type="entry name" value="HTH_LUXR"/>
    <property type="match status" value="1"/>
</dbReference>
<dbReference type="RefSeq" id="WP_143909986.1">
    <property type="nucleotide sequence ID" value="NZ_CP041765.1"/>
</dbReference>
<dbReference type="PANTHER" id="PTHR44688">
    <property type="entry name" value="DNA-BINDING TRANSCRIPTIONAL ACTIVATOR DEVR_DOSR"/>
    <property type="match status" value="1"/>
</dbReference>
<dbReference type="Pfam" id="PF00196">
    <property type="entry name" value="GerE"/>
    <property type="match status" value="1"/>
</dbReference>
<evidence type="ECO:0000256" key="1">
    <source>
        <dbReference type="ARBA" id="ARBA00023015"/>
    </source>
</evidence>
<dbReference type="Gene3D" id="3.40.50.300">
    <property type="entry name" value="P-loop containing nucleotide triphosphate hydrolases"/>
    <property type="match status" value="1"/>
</dbReference>
<keyword evidence="2" id="KW-0238">DNA-binding</keyword>
<keyword evidence="1" id="KW-0805">Transcription regulation</keyword>
<evidence type="ECO:0000256" key="2">
    <source>
        <dbReference type="ARBA" id="ARBA00023125"/>
    </source>
</evidence>
<dbReference type="KEGG" id="toy:FO059_16195"/>
<sequence length="860" mass="90569">MPERIAARARPPSFGCGLIPRSRVEEALASRDSARRPAVVSVTAPAGAGKTAALAQWAAGAVERSEYTAWLTLVPADNDPHVLADELCAVLGGMDARRAGSAPEDVVSAIAGAARRVAGHLFVVVDDVQQLHERAALDLLVHAGRFLPERVTLVLSGRFQSAIGLHRLHLDGTLVALDSGDLAFTHAEAREILAQHALTLESGDLDLLMTRTGGWAAGVRMAAVMLAGCDDIGARLAEFSGDTRTVADYLTDEILAALPEDVRSVLLATAHEEHFSVRCAEALSGQPDAGRMLDQLARRNCMVTRQEGPEPGFRYHPLMRSYLVAELVRQPYAVRAAIHARAVDWFIAEGAHLRALEHAATAGFTAARLSDMLAREGAGAVADGHAPALLAFIATLPAETVVLPGAVLAQAAAQLDCGDATAADVALERFAEDDASPTVRAIADSIRLQRALWSGAAFEVASPPPVPGSGSDGHGLIDAQRLLCQGWLLLIRGDLTRATAELERADAVARVAGAGRVALAALSALAMAAVAADTVVAMDRRSGAALEYARAKGLLDDPAAVTAHVVAAWVAYQRCEFGAAEERIAAAVRATGPGTPPALAGLTRGIRAVIELDGAERPYQAALELHEVVRTVDWSRMPLRATGYALLIQLRTALRVGELNWAAESVARVEQLVPGTMEAVLVHTGMQLQRGRHAAARARLDSALRDGAPGLTRRVPVDALVLAAALAADDGDAAGAHQAMTQALDKAMPDTLVRPFRDGGPAAARLLAEGLGRYGHRDGFAQLVLERLGRAGAGCTVLLTPRELELLVELPSMRTTEEIAGSLYVSVNTVKTHLRSIYRKLDVSSRRDAVASARGIGLLS</sequence>
<proteinExistence type="predicted"/>
<dbReference type="AlphaFoldDB" id="A0A516X7D2"/>
<feature type="domain" description="HTH luxR-type" evidence="4">
    <location>
        <begin position="792"/>
        <end position="857"/>
    </location>
</feature>
<organism evidence="5 6">
    <name type="scientific">Tomitella fengzijianii</name>
    <dbReference type="NCBI Taxonomy" id="2597660"/>
    <lineage>
        <taxon>Bacteria</taxon>
        <taxon>Bacillati</taxon>
        <taxon>Actinomycetota</taxon>
        <taxon>Actinomycetes</taxon>
        <taxon>Mycobacteriales</taxon>
        <taxon>Tomitella</taxon>
    </lineage>
</organism>
<dbReference type="GO" id="GO:0003677">
    <property type="term" value="F:DNA binding"/>
    <property type="evidence" value="ECO:0007669"/>
    <property type="project" value="UniProtKB-KW"/>
</dbReference>
<keyword evidence="6" id="KW-1185">Reference proteome</keyword>
<dbReference type="Proteomes" id="UP000317344">
    <property type="component" value="Chromosome"/>
</dbReference>
<dbReference type="Pfam" id="PF25873">
    <property type="entry name" value="WHD_MalT"/>
    <property type="match status" value="1"/>
</dbReference>
<dbReference type="OrthoDB" id="136365at2"/>
<dbReference type="InterPro" id="IPR011990">
    <property type="entry name" value="TPR-like_helical_dom_sf"/>
</dbReference>
<dbReference type="GO" id="GO:0006355">
    <property type="term" value="P:regulation of DNA-templated transcription"/>
    <property type="evidence" value="ECO:0007669"/>
    <property type="project" value="InterPro"/>
</dbReference>
<dbReference type="Gene3D" id="1.10.10.10">
    <property type="entry name" value="Winged helix-like DNA-binding domain superfamily/Winged helix DNA-binding domain"/>
    <property type="match status" value="1"/>
</dbReference>
<reference evidence="5 6" key="2">
    <citation type="submission" date="2019-07" db="EMBL/GenBank/DDBJ databases">
        <authorList>
            <person name="Huang Y."/>
        </authorList>
    </citation>
    <scope>NUCLEOTIDE SEQUENCE [LARGE SCALE GENOMIC DNA]</scope>
    <source>
        <strain evidence="5 6">HY188</strain>
    </source>
</reference>
<evidence type="ECO:0000313" key="5">
    <source>
        <dbReference type="EMBL" id="QDQ98581.1"/>
    </source>
</evidence>
<dbReference type="InterPro" id="IPR036388">
    <property type="entry name" value="WH-like_DNA-bd_sf"/>
</dbReference>
<keyword evidence="3" id="KW-0804">Transcription</keyword>
<dbReference type="PANTHER" id="PTHR44688:SF16">
    <property type="entry name" value="DNA-BINDING TRANSCRIPTIONAL ACTIVATOR DEVR_DOSR"/>
    <property type="match status" value="1"/>
</dbReference>
<dbReference type="InterPro" id="IPR027417">
    <property type="entry name" value="P-loop_NTPase"/>
</dbReference>
<evidence type="ECO:0000259" key="4">
    <source>
        <dbReference type="PROSITE" id="PS50043"/>
    </source>
</evidence>
<gene>
    <name evidence="5" type="ORF">FO059_16195</name>
</gene>
<dbReference type="PRINTS" id="PR00038">
    <property type="entry name" value="HTHLUXR"/>
</dbReference>
<evidence type="ECO:0000256" key="3">
    <source>
        <dbReference type="ARBA" id="ARBA00023163"/>
    </source>
</evidence>
<dbReference type="SUPFAM" id="SSF52540">
    <property type="entry name" value="P-loop containing nucleoside triphosphate hydrolases"/>
    <property type="match status" value="1"/>
</dbReference>
<dbReference type="EMBL" id="CP041765">
    <property type="protein sequence ID" value="QDQ98581.1"/>
    <property type="molecule type" value="Genomic_DNA"/>
</dbReference>
<dbReference type="InterPro" id="IPR000792">
    <property type="entry name" value="Tscrpt_reg_LuxR_C"/>
</dbReference>
<dbReference type="InterPro" id="IPR016032">
    <property type="entry name" value="Sig_transdc_resp-reg_C-effctor"/>
</dbReference>
<dbReference type="InterPro" id="IPR059106">
    <property type="entry name" value="WHD_MalT"/>
</dbReference>
<accession>A0A516X7D2</accession>
<dbReference type="CDD" id="cd06170">
    <property type="entry name" value="LuxR_C_like"/>
    <property type="match status" value="1"/>
</dbReference>
<dbReference type="PROSITE" id="PS50043">
    <property type="entry name" value="HTH_LUXR_2"/>
    <property type="match status" value="1"/>
</dbReference>